<dbReference type="SUPFAM" id="SSF46934">
    <property type="entry name" value="UBA-like"/>
    <property type="match status" value="1"/>
</dbReference>
<dbReference type="PIRSF" id="PIRSF016308">
    <property type="entry name" value="UBP"/>
    <property type="match status" value="1"/>
</dbReference>
<dbReference type="OrthoDB" id="361536at2759"/>
<dbReference type="PROSITE" id="PS50235">
    <property type="entry name" value="USP_3"/>
    <property type="match status" value="1"/>
</dbReference>
<feature type="binding site" evidence="12">
    <location>
        <position position="180"/>
    </location>
    <ligand>
        <name>Zn(2+)</name>
        <dbReference type="ChEBI" id="CHEBI:29105"/>
    </ligand>
</feature>
<dbReference type="GeneID" id="30199769"/>
<evidence type="ECO:0000256" key="5">
    <source>
        <dbReference type="ARBA" id="ARBA00022737"/>
    </source>
</evidence>
<dbReference type="EC" id="3.4.19.12" evidence="14"/>
<dbReference type="InterPro" id="IPR018200">
    <property type="entry name" value="USP_CS"/>
</dbReference>
<feature type="active site" description="Proton acceptor" evidence="11">
    <location>
        <position position="699"/>
    </location>
</feature>
<dbReference type="InterPro" id="IPR001394">
    <property type="entry name" value="Peptidase_C19_UCH"/>
</dbReference>
<dbReference type="Pfam" id="PF00443">
    <property type="entry name" value="UCH"/>
    <property type="match status" value="1"/>
</dbReference>
<keyword evidence="19" id="KW-1185">Reference proteome</keyword>
<evidence type="ECO:0000256" key="13">
    <source>
        <dbReference type="PROSITE-ProRule" id="PRU00502"/>
    </source>
</evidence>
<dbReference type="FunFam" id="1.10.8.10:FF:000086">
    <property type="entry name" value="Ubiquitin carboxyl-terminal hydrolase"/>
    <property type="match status" value="1"/>
</dbReference>
<organism evidence="18 19">
    <name type="scientific">Wickerhamomyces anomalus (strain ATCC 58044 / CBS 1984 / NCYC 433 / NRRL Y-366-8)</name>
    <name type="common">Yeast</name>
    <name type="synonym">Hansenula anomala</name>
    <dbReference type="NCBI Taxonomy" id="683960"/>
    <lineage>
        <taxon>Eukaryota</taxon>
        <taxon>Fungi</taxon>
        <taxon>Dikarya</taxon>
        <taxon>Ascomycota</taxon>
        <taxon>Saccharomycotina</taxon>
        <taxon>Saccharomycetes</taxon>
        <taxon>Phaffomycetales</taxon>
        <taxon>Wickerhamomycetaceae</taxon>
        <taxon>Wickerhamomyces</taxon>
    </lineage>
</organism>
<comment type="similarity">
    <text evidence="2 14">Belongs to the peptidase C19 family.</text>
</comment>
<protein>
    <recommendedName>
        <fullName evidence="14">Ubiquitin carboxyl-terminal hydrolase</fullName>
        <ecNumber evidence="14">3.4.19.12</ecNumber>
    </recommendedName>
</protein>
<evidence type="ECO:0000259" key="16">
    <source>
        <dbReference type="PROSITE" id="PS50235"/>
    </source>
</evidence>
<dbReference type="InterPro" id="IPR001607">
    <property type="entry name" value="Znf_UBP"/>
</dbReference>
<dbReference type="GO" id="GO:0005634">
    <property type="term" value="C:nucleus"/>
    <property type="evidence" value="ECO:0007669"/>
    <property type="project" value="TreeGrafter"/>
</dbReference>
<dbReference type="GO" id="GO:0004843">
    <property type="term" value="F:cysteine-type deubiquitinase activity"/>
    <property type="evidence" value="ECO:0007669"/>
    <property type="project" value="UniProtKB-UniRule"/>
</dbReference>
<dbReference type="RefSeq" id="XP_019035868.1">
    <property type="nucleotide sequence ID" value="XM_019182523.1"/>
</dbReference>
<dbReference type="CDD" id="cd14385">
    <property type="entry name" value="UBA1_spUBP14_like"/>
    <property type="match status" value="1"/>
</dbReference>
<dbReference type="FunFam" id="3.30.40.10:FF:000396">
    <property type="entry name" value="Ubiquitin carboxyl-terminal hydrolase"/>
    <property type="match status" value="1"/>
</dbReference>
<dbReference type="GO" id="GO:0006508">
    <property type="term" value="P:proteolysis"/>
    <property type="evidence" value="ECO:0007669"/>
    <property type="project" value="UniProtKB-KW"/>
</dbReference>
<evidence type="ECO:0000256" key="7">
    <source>
        <dbReference type="ARBA" id="ARBA00022786"/>
    </source>
</evidence>
<dbReference type="Gene3D" id="3.90.70.10">
    <property type="entry name" value="Cysteine proteinases"/>
    <property type="match status" value="1"/>
</dbReference>
<feature type="domain" description="UBA" evidence="15">
    <location>
        <begin position="606"/>
        <end position="646"/>
    </location>
</feature>
<feature type="binding site" evidence="12">
    <location>
        <position position="193"/>
    </location>
    <ligand>
        <name>Zn(2+)</name>
        <dbReference type="ChEBI" id="CHEBI:29105"/>
    </ligand>
</feature>
<evidence type="ECO:0000256" key="10">
    <source>
        <dbReference type="ARBA" id="ARBA00022833"/>
    </source>
</evidence>
<evidence type="ECO:0000256" key="14">
    <source>
        <dbReference type="RuleBase" id="RU366025"/>
    </source>
</evidence>
<dbReference type="Pfam" id="PF02148">
    <property type="entry name" value="zf-UBP"/>
    <property type="match status" value="1"/>
</dbReference>
<evidence type="ECO:0000256" key="12">
    <source>
        <dbReference type="PIRSR" id="PIRSR016308-3"/>
    </source>
</evidence>
<gene>
    <name evidence="18" type="ORF">WICANDRAFT_37140</name>
</gene>
<dbReference type="InterPro" id="IPR009060">
    <property type="entry name" value="UBA-like_sf"/>
</dbReference>
<dbReference type="InterPro" id="IPR041432">
    <property type="entry name" value="UBP13_Znf-UBP_var"/>
</dbReference>
<keyword evidence="7 14" id="KW-0833">Ubl conjugation pathway</keyword>
<feature type="domain" description="UBA" evidence="15">
    <location>
        <begin position="535"/>
        <end position="585"/>
    </location>
</feature>
<dbReference type="InterPro" id="IPR015940">
    <property type="entry name" value="UBA"/>
</dbReference>
<dbReference type="InterPro" id="IPR033864">
    <property type="entry name" value="UBA2_scUBP14-like"/>
</dbReference>
<dbReference type="Pfam" id="PF17807">
    <property type="entry name" value="zf-UBP_var"/>
    <property type="match status" value="1"/>
</dbReference>
<dbReference type="Pfam" id="PF00627">
    <property type="entry name" value="UBA"/>
    <property type="match status" value="2"/>
</dbReference>
<keyword evidence="6 13" id="KW-0863">Zinc-finger</keyword>
<dbReference type="InterPro" id="IPR050164">
    <property type="entry name" value="Peptidase_C19"/>
</dbReference>
<evidence type="ECO:0000256" key="1">
    <source>
        <dbReference type="ARBA" id="ARBA00000707"/>
    </source>
</evidence>
<dbReference type="InterPro" id="IPR038765">
    <property type="entry name" value="Papain-like_cys_pep_sf"/>
</dbReference>
<feature type="binding site" evidence="12">
    <location>
        <position position="160"/>
    </location>
    <ligand>
        <name>Zn(2+)</name>
        <dbReference type="ChEBI" id="CHEBI:29105"/>
    </ligand>
</feature>
<reference evidence="18 19" key="1">
    <citation type="journal article" date="2016" name="Proc. Natl. Acad. Sci. U.S.A.">
        <title>Comparative genomics of biotechnologically important yeasts.</title>
        <authorList>
            <person name="Riley R."/>
            <person name="Haridas S."/>
            <person name="Wolfe K.H."/>
            <person name="Lopes M.R."/>
            <person name="Hittinger C.T."/>
            <person name="Goeker M."/>
            <person name="Salamov A.A."/>
            <person name="Wisecaver J.H."/>
            <person name="Long T.M."/>
            <person name="Calvey C.H."/>
            <person name="Aerts A.L."/>
            <person name="Barry K.W."/>
            <person name="Choi C."/>
            <person name="Clum A."/>
            <person name="Coughlan A.Y."/>
            <person name="Deshpande S."/>
            <person name="Douglass A.P."/>
            <person name="Hanson S.J."/>
            <person name="Klenk H.-P."/>
            <person name="LaButti K.M."/>
            <person name="Lapidus A."/>
            <person name="Lindquist E.A."/>
            <person name="Lipzen A.M."/>
            <person name="Meier-Kolthoff J.P."/>
            <person name="Ohm R.A."/>
            <person name="Otillar R.P."/>
            <person name="Pangilinan J.L."/>
            <person name="Peng Y."/>
            <person name="Rokas A."/>
            <person name="Rosa C.A."/>
            <person name="Scheuner C."/>
            <person name="Sibirny A.A."/>
            <person name="Slot J.C."/>
            <person name="Stielow J.B."/>
            <person name="Sun H."/>
            <person name="Kurtzman C.P."/>
            <person name="Blackwell M."/>
            <person name="Grigoriev I.V."/>
            <person name="Jeffries T.W."/>
        </authorList>
    </citation>
    <scope>NUCLEOTIDE SEQUENCE [LARGE SCALE GENOMIC DNA]</scope>
    <source>
        <strain evidence="19">ATCC 58044 / CBS 1984 / NCYC 433 / NRRL Y-366-8</strain>
    </source>
</reference>
<dbReference type="PROSITE" id="PS50030">
    <property type="entry name" value="UBA"/>
    <property type="match status" value="2"/>
</dbReference>
<name>A0A1E3NU03_WICAA</name>
<evidence type="ECO:0000256" key="3">
    <source>
        <dbReference type="ARBA" id="ARBA00022670"/>
    </source>
</evidence>
<dbReference type="SMART" id="SM00165">
    <property type="entry name" value="UBA"/>
    <property type="match status" value="2"/>
</dbReference>
<evidence type="ECO:0000256" key="4">
    <source>
        <dbReference type="ARBA" id="ARBA00022723"/>
    </source>
</evidence>
<feature type="binding site" evidence="12">
    <location>
        <position position="163"/>
    </location>
    <ligand>
        <name>Zn(2+)</name>
        <dbReference type="ChEBI" id="CHEBI:29105"/>
    </ligand>
</feature>
<evidence type="ECO:0000256" key="6">
    <source>
        <dbReference type="ARBA" id="ARBA00022771"/>
    </source>
</evidence>
<dbReference type="PROSITE" id="PS00972">
    <property type="entry name" value="USP_1"/>
    <property type="match status" value="1"/>
</dbReference>
<accession>A0A1E3NU03</accession>
<dbReference type="GO" id="GO:0005829">
    <property type="term" value="C:cytosol"/>
    <property type="evidence" value="ECO:0007669"/>
    <property type="project" value="TreeGrafter"/>
</dbReference>
<dbReference type="InterPro" id="IPR013083">
    <property type="entry name" value="Znf_RING/FYVE/PHD"/>
</dbReference>
<dbReference type="SMART" id="SM00290">
    <property type="entry name" value="ZnF_UBP"/>
    <property type="match status" value="1"/>
</dbReference>
<keyword evidence="10 12" id="KW-0862">Zinc</keyword>
<evidence type="ECO:0000313" key="19">
    <source>
        <dbReference type="Proteomes" id="UP000094112"/>
    </source>
</evidence>
<evidence type="ECO:0000313" key="18">
    <source>
        <dbReference type="EMBL" id="ODQ56661.1"/>
    </source>
</evidence>
<dbReference type="CDD" id="cd14298">
    <property type="entry name" value="UBA2_scUBP14_like"/>
    <property type="match status" value="1"/>
</dbReference>
<dbReference type="SUPFAM" id="SSF57850">
    <property type="entry name" value="RING/U-box"/>
    <property type="match status" value="1"/>
</dbReference>
<keyword evidence="4 12" id="KW-0479">Metal-binding</keyword>
<evidence type="ECO:0000259" key="15">
    <source>
        <dbReference type="PROSITE" id="PS50030"/>
    </source>
</evidence>
<feature type="domain" description="UBP-type" evidence="17">
    <location>
        <begin position="139"/>
        <end position="251"/>
    </location>
</feature>
<dbReference type="Gene3D" id="3.30.40.10">
    <property type="entry name" value="Zinc/RING finger domain, C3HC4 (zinc finger)"/>
    <property type="match status" value="2"/>
</dbReference>
<dbReference type="PROSITE" id="PS00973">
    <property type="entry name" value="USP_2"/>
    <property type="match status" value="1"/>
</dbReference>
<keyword evidence="9 14" id="KW-0788">Thiol protease</keyword>
<evidence type="ECO:0000256" key="8">
    <source>
        <dbReference type="ARBA" id="ARBA00022801"/>
    </source>
</evidence>
<evidence type="ECO:0000256" key="9">
    <source>
        <dbReference type="ARBA" id="ARBA00022807"/>
    </source>
</evidence>
<proteinExistence type="inferred from homology"/>
<dbReference type="SUPFAM" id="SSF54001">
    <property type="entry name" value="Cysteine proteinases"/>
    <property type="match status" value="1"/>
</dbReference>
<dbReference type="STRING" id="683960.A0A1E3NU03"/>
<evidence type="ECO:0000259" key="17">
    <source>
        <dbReference type="PROSITE" id="PS50271"/>
    </source>
</evidence>
<dbReference type="EMBL" id="KV454222">
    <property type="protein sequence ID" value="ODQ56661.1"/>
    <property type="molecule type" value="Genomic_DNA"/>
</dbReference>
<feature type="domain" description="USP" evidence="16">
    <location>
        <begin position="286"/>
        <end position="743"/>
    </location>
</feature>
<feature type="active site" description="Nucleophile" evidence="11">
    <location>
        <position position="295"/>
    </location>
</feature>
<dbReference type="GO" id="GO:0008270">
    <property type="term" value="F:zinc ion binding"/>
    <property type="evidence" value="ECO:0007669"/>
    <property type="project" value="UniProtKB-KW"/>
</dbReference>
<dbReference type="PANTHER" id="PTHR24006:SF664">
    <property type="entry name" value="UBIQUITIN CARBOXYL-TERMINAL HYDROLASE"/>
    <property type="match status" value="1"/>
</dbReference>
<keyword evidence="3 14" id="KW-0645">Protease</keyword>
<comment type="catalytic activity">
    <reaction evidence="1 14">
        <text>Thiol-dependent hydrolysis of ester, thioester, amide, peptide and isopeptide bonds formed by the C-terminal Gly of ubiquitin (a 76-residue protein attached to proteins as an intracellular targeting signal).</text>
        <dbReference type="EC" id="3.4.19.12"/>
    </reaction>
</comment>
<sequence length="743" mass="85023">MSSIEFDGQPIAKDDCFYCFRTAFDSEGLNISTRHHKAFCKEHLALHYSLFKDDTIYLNYTKVAKPQREKTTKMIKLEIKQESESDLYDIKTQLFQYDGDSLDLITDINQETQATIDRIINSDSVNRKEELKTWQQEILPCEHTIEFQQTPIKDVQLTQCGECELKENLWICLTCGKLGCGRAQFGGVAGNTHALQHFEISTHPIAVKLGSLSKDVTDVYCYACNDEIKFPELSNCLKTFGIDLDNFTKTEKSLVELQIEQNLKWDFNMEGDNGEKLPSVFGPSLTGLKNLGNSCYLSSVVQSLFSLPEYSKFKKALSSFQDENDGLEFQLVKLANGLLSGDFSKPNSEGYQVGIAPISFKRLVGQDHEEFSSMRQQDAFEFWNYLLDKIDTIDSNLNDIFRFVTLEKFKFPNGNNEVKLKSQVNEILTLQVETELDHIEDGKKIYKRQDFIDSLIQYLSTEEIEWNVKGENSKVDKNVFFKTFPKYLVTSVQRIQLENWVPIKTDVPLTLPESFDIKDFQNPQVLEDGKVEVHDEDEDDHSFKPNTEALNNLQQMGFPEGRATKALYLTGNSDTEAAMNWLFQHLEDPTIDDPIDFKTKSKDEIQVDESQISSLQDMGFSAALAKKALYLNNNDVNASVEWLFSHPDDDGVIEVGKSVKTESPTEKLERLIKEGVDDRSEYSLKAVICHKGTQVTSGHYVVFIKKQDRWVLFNDEKVVDVTGDSNSWTEIEKNGYVYIWERV</sequence>
<dbReference type="PANTHER" id="PTHR24006">
    <property type="entry name" value="UBIQUITIN CARBOXYL-TERMINAL HYDROLASE"/>
    <property type="match status" value="1"/>
</dbReference>
<dbReference type="InterPro" id="IPR016652">
    <property type="entry name" value="Ubiquitinyl_hydrolase"/>
</dbReference>
<dbReference type="AlphaFoldDB" id="A0A1E3NU03"/>
<dbReference type="InterPro" id="IPR028889">
    <property type="entry name" value="USP"/>
</dbReference>
<evidence type="ECO:0000256" key="11">
    <source>
        <dbReference type="PIRSR" id="PIRSR016308-1"/>
    </source>
</evidence>
<dbReference type="Proteomes" id="UP000094112">
    <property type="component" value="Unassembled WGS sequence"/>
</dbReference>
<keyword evidence="5" id="KW-0677">Repeat</keyword>
<dbReference type="GO" id="GO:0016579">
    <property type="term" value="P:protein deubiquitination"/>
    <property type="evidence" value="ECO:0007669"/>
    <property type="project" value="InterPro"/>
</dbReference>
<dbReference type="PROSITE" id="PS50271">
    <property type="entry name" value="ZF_UBP"/>
    <property type="match status" value="1"/>
</dbReference>
<evidence type="ECO:0000256" key="2">
    <source>
        <dbReference type="ARBA" id="ARBA00009085"/>
    </source>
</evidence>
<dbReference type="Gene3D" id="1.10.8.10">
    <property type="entry name" value="DNA helicase RuvA subunit, C-terminal domain"/>
    <property type="match status" value="2"/>
</dbReference>
<keyword evidence="8 14" id="KW-0378">Hydrolase</keyword>